<evidence type="ECO:0000313" key="1">
    <source>
        <dbReference type="Proteomes" id="UP000887565"/>
    </source>
</evidence>
<proteinExistence type="predicted"/>
<protein>
    <submittedName>
        <fullName evidence="2">Uncharacterized protein</fullName>
    </submittedName>
</protein>
<keyword evidence="1" id="KW-1185">Reference proteome</keyword>
<name>A0A915JAP3_ROMCU</name>
<accession>A0A915JAP3</accession>
<sequence length="73" mass="8646">MMSKYNVGKNSSNRKDIGSFNRDLLMNFILLLDVQPHHKMTVEYVPLGDLMYQIRKRQPVLDDDEFGWSWGKK</sequence>
<organism evidence="1 2">
    <name type="scientific">Romanomermis culicivorax</name>
    <name type="common">Nematode worm</name>
    <dbReference type="NCBI Taxonomy" id="13658"/>
    <lineage>
        <taxon>Eukaryota</taxon>
        <taxon>Metazoa</taxon>
        <taxon>Ecdysozoa</taxon>
        <taxon>Nematoda</taxon>
        <taxon>Enoplea</taxon>
        <taxon>Dorylaimia</taxon>
        <taxon>Mermithida</taxon>
        <taxon>Mermithoidea</taxon>
        <taxon>Mermithidae</taxon>
        <taxon>Romanomermis</taxon>
    </lineage>
</organism>
<dbReference type="Proteomes" id="UP000887565">
    <property type="component" value="Unplaced"/>
</dbReference>
<dbReference type="AlphaFoldDB" id="A0A915JAP3"/>
<evidence type="ECO:0000313" key="2">
    <source>
        <dbReference type="WBParaSite" id="nRc.2.0.1.t22845-RA"/>
    </source>
</evidence>
<dbReference type="WBParaSite" id="nRc.2.0.1.t22845-RA">
    <property type="protein sequence ID" value="nRc.2.0.1.t22845-RA"/>
    <property type="gene ID" value="nRc.2.0.1.g22845"/>
</dbReference>
<reference evidence="2" key="1">
    <citation type="submission" date="2022-11" db="UniProtKB">
        <authorList>
            <consortium name="WormBaseParasite"/>
        </authorList>
    </citation>
    <scope>IDENTIFICATION</scope>
</reference>